<evidence type="ECO:0000256" key="2">
    <source>
        <dbReference type="ARBA" id="ARBA00022629"/>
    </source>
</evidence>
<dbReference type="Gene3D" id="3.30.420.40">
    <property type="match status" value="2"/>
</dbReference>
<dbReference type="InterPro" id="IPR018485">
    <property type="entry name" value="FGGY_C"/>
</dbReference>
<gene>
    <name evidence="8 10 13" type="primary">xylB</name>
    <name evidence="13" type="ORF">GCM10010393_60450</name>
</gene>
<dbReference type="InterPro" id="IPR050406">
    <property type="entry name" value="FGGY_Carb_Kinase"/>
</dbReference>
<organism evidence="13 14">
    <name type="scientific">Streptomyces gobitricini</name>
    <dbReference type="NCBI Taxonomy" id="68211"/>
    <lineage>
        <taxon>Bacteria</taxon>
        <taxon>Bacillati</taxon>
        <taxon>Actinomycetota</taxon>
        <taxon>Actinomycetes</taxon>
        <taxon>Kitasatosporales</taxon>
        <taxon>Streptomycetaceae</taxon>
        <taxon>Streptomyces</taxon>
    </lineage>
</organism>
<accession>A0ABN3NCY4</accession>
<evidence type="ECO:0000256" key="6">
    <source>
        <dbReference type="ARBA" id="ARBA00022840"/>
    </source>
</evidence>
<evidence type="ECO:0000313" key="14">
    <source>
        <dbReference type="Proteomes" id="UP001499942"/>
    </source>
</evidence>
<comment type="catalytic activity">
    <reaction evidence="8 10">
        <text>D-xylulose + ATP = D-xylulose 5-phosphate + ADP + H(+)</text>
        <dbReference type="Rhea" id="RHEA:10964"/>
        <dbReference type="ChEBI" id="CHEBI:15378"/>
        <dbReference type="ChEBI" id="CHEBI:17140"/>
        <dbReference type="ChEBI" id="CHEBI:30616"/>
        <dbReference type="ChEBI" id="CHEBI:57737"/>
        <dbReference type="ChEBI" id="CHEBI:456216"/>
        <dbReference type="EC" id="2.7.1.17"/>
    </reaction>
</comment>
<keyword evidence="6 8" id="KW-0067">ATP-binding</keyword>
<evidence type="ECO:0000256" key="10">
    <source>
        <dbReference type="RuleBase" id="RU364073"/>
    </source>
</evidence>
<dbReference type="InterPro" id="IPR018484">
    <property type="entry name" value="FGGY_N"/>
</dbReference>
<dbReference type="InterPro" id="IPR018483">
    <property type="entry name" value="Carb_kinase_FGGY_CS"/>
</dbReference>
<evidence type="ECO:0000259" key="12">
    <source>
        <dbReference type="Pfam" id="PF02782"/>
    </source>
</evidence>
<keyword evidence="7 8" id="KW-0119">Carbohydrate metabolism</keyword>
<dbReference type="InterPro" id="IPR006000">
    <property type="entry name" value="Xylulokinase"/>
</dbReference>
<dbReference type="HAMAP" id="MF_02220">
    <property type="entry name" value="XylB"/>
    <property type="match status" value="1"/>
</dbReference>
<evidence type="ECO:0000259" key="11">
    <source>
        <dbReference type="Pfam" id="PF00370"/>
    </source>
</evidence>
<evidence type="ECO:0000256" key="1">
    <source>
        <dbReference type="ARBA" id="ARBA00009156"/>
    </source>
</evidence>
<sequence length="506" mass="51576">MFGLQVYLFSHITNTLRMALSQERGNEMPSSPAVIGVDSSTQSTKAVLVDAASGQVLATGRAAHTVSGEAGARESDPEQWWRALAGAVTEALEGFDSRAVTGIAVAGQQHGLVVLDPAGRPLRPALLWNDTRSAPQAAALTDGLGADGWLARTGSVPVASMTAAKWQWLREHEPRTAEAAAAVRLPHDFLTERLGGTAATDPGDASGTCWYSTATGAYDPELLDLLGLDPARLSAVAPTGATRVGSLTARAARELGLPEGIAVAAGTGDNMAAAVGLGLGGRGLLDHPVVSLGTSGTVFAATRTRPATAALAGFAATDGTYLPLGCTLNCTLAVDKVAGLLGLDREDAAPGGEAVLLPYLDGERTPDLPGASGLLTGLRHATTRQQLLGAAYEGAAFTLLRALDELPRTNGEAPLRLIGGGARGRTWVETVRRLSGRPVVLPRTAELVALGAAALAAGAAGGEDAVAVATAWGGGQGETLPPVERDRATWDRIGAVLPQLGAPGPR</sequence>
<keyword evidence="3 8" id="KW-0808">Transferase</keyword>
<dbReference type="PANTHER" id="PTHR43095">
    <property type="entry name" value="SUGAR KINASE"/>
    <property type="match status" value="1"/>
</dbReference>
<feature type="domain" description="Carbohydrate kinase FGGY C-terminal" evidence="12">
    <location>
        <begin position="290"/>
        <end position="459"/>
    </location>
</feature>
<comment type="function">
    <text evidence="8">Catalyzes the phosphorylation of D-xylulose to D-xylulose 5-phosphate.</text>
</comment>
<evidence type="ECO:0000256" key="7">
    <source>
        <dbReference type="ARBA" id="ARBA00023277"/>
    </source>
</evidence>
<reference evidence="13 14" key="1">
    <citation type="journal article" date="2019" name="Int. J. Syst. Evol. Microbiol.">
        <title>The Global Catalogue of Microorganisms (GCM) 10K type strain sequencing project: providing services to taxonomists for standard genome sequencing and annotation.</title>
        <authorList>
            <consortium name="The Broad Institute Genomics Platform"/>
            <consortium name="The Broad Institute Genome Sequencing Center for Infectious Disease"/>
            <person name="Wu L."/>
            <person name="Ma J."/>
        </authorList>
    </citation>
    <scope>NUCLEOTIDE SEQUENCE [LARGE SCALE GENOMIC DNA]</scope>
    <source>
        <strain evidence="13 14">JCM 5062</strain>
    </source>
</reference>
<comment type="similarity">
    <text evidence="1 8 9">Belongs to the FGGY kinase family.</text>
</comment>
<evidence type="ECO:0000256" key="3">
    <source>
        <dbReference type="ARBA" id="ARBA00022679"/>
    </source>
</evidence>
<dbReference type="NCBIfam" id="TIGR01312">
    <property type="entry name" value="XylB"/>
    <property type="match status" value="1"/>
</dbReference>
<evidence type="ECO:0000256" key="9">
    <source>
        <dbReference type="RuleBase" id="RU003733"/>
    </source>
</evidence>
<proteinExistence type="inferred from homology"/>
<dbReference type="PIRSF" id="PIRSF000538">
    <property type="entry name" value="GlpK"/>
    <property type="match status" value="1"/>
</dbReference>
<feature type="binding site" evidence="8">
    <location>
        <begin position="109"/>
        <end position="110"/>
    </location>
    <ligand>
        <name>substrate</name>
    </ligand>
</feature>
<dbReference type="SUPFAM" id="SSF53067">
    <property type="entry name" value="Actin-like ATPase domain"/>
    <property type="match status" value="2"/>
</dbReference>
<dbReference type="EC" id="2.7.1.17" evidence="8 10"/>
<dbReference type="Pfam" id="PF02782">
    <property type="entry name" value="FGGY_C"/>
    <property type="match status" value="1"/>
</dbReference>
<dbReference type="InterPro" id="IPR000577">
    <property type="entry name" value="Carb_kinase_FGGY"/>
</dbReference>
<dbReference type="EMBL" id="BAAASR010000052">
    <property type="protein sequence ID" value="GAA2519205.1"/>
    <property type="molecule type" value="Genomic_DNA"/>
</dbReference>
<keyword evidence="2 8" id="KW-0859">Xylose metabolism</keyword>
<dbReference type="Pfam" id="PF00370">
    <property type="entry name" value="FGGY_N"/>
    <property type="match status" value="1"/>
</dbReference>
<comment type="caution">
    <text evidence="13">The sequence shown here is derived from an EMBL/GenBank/DDBJ whole genome shotgun (WGS) entry which is preliminary data.</text>
</comment>
<evidence type="ECO:0000256" key="5">
    <source>
        <dbReference type="ARBA" id="ARBA00022777"/>
    </source>
</evidence>
<evidence type="ECO:0000256" key="4">
    <source>
        <dbReference type="ARBA" id="ARBA00022741"/>
    </source>
</evidence>
<feature type="active site" description="Proton acceptor" evidence="8">
    <location>
        <position position="269"/>
    </location>
</feature>
<dbReference type="PROSITE" id="PS00933">
    <property type="entry name" value="FGGY_KINASES_1"/>
    <property type="match status" value="1"/>
</dbReference>
<dbReference type="PROSITE" id="PS00445">
    <property type="entry name" value="FGGY_KINASES_2"/>
    <property type="match status" value="1"/>
</dbReference>
<keyword evidence="14" id="KW-1185">Reference proteome</keyword>
<keyword evidence="4 8" id="KW-0547">Nucleotide-binding</keyword>
<dbReference type="Proteomes" id="UP001499942">
    <property type="component" value="Unassembled WGS sequence"/>
</dbReference>
<feature type="site" description="Important for activity" evidence="8">
    <location>
        <position position="38"/>
    </location>
</feature>
<protein>
    <recommendedName>
        <fullName evidence="8 10">Xylulose kinase</fullName>
        <shortName evidence="8 10">Xylulokinase</shortName>
        <ecNumber evidence="8 10">2.7.1.17</ecNumber>
    </recommendedName>
</protein>
<evidence type="ECO:0000256" key="8">
    <source>
        <dbReference type="HAMAP-Rule" id="MF_02220"/>
    </source>
</evidence>
<evidence type="ECO:0000313" key="13">
    <source>
        <dbReference type="EMBL" id="GAA2519205.1"/>
    </source>
</evidence>
<keyword evidence="5 8" id="KW-0418">Kinase</keyword>
<dbReference type="InterPro" id="IPR043129">
    <property type="entry name" value="ATPase_NBD"/>
</dbReference>
<name>A0ABN3NCY4_9ACTN</name>
<feature type="domain" description="Carbohydrate kinase FGGY N-terminal" evidence="11">
    <location>
        <begin position="34"/>
        <end position="276"/>
    </location>
</feature>
<dbReference type="PANTHER" id="PTHR43095:SF5">
    <property type="entry name" value="XYLULOSE KINASE"/>
    <property type="match status" value="1"/>
</dbReference>